<dbReference type="GO" id="GO:0034625">
    <property type="term" value="P:fatty acid elongation, monounsaturated fatty acid"/>
    <property type="evidence" value="ECO:0007669"/>
    <property type="project" value="TreeGrafter"/>
</dbReference>
<accession>B5AFK8</accession>
<proteinExistence type="evidence at transcript level"/>
<dbReference type="AlphaFoldDB" id="B5AFK8"/>
<feature type="transmembrane region" description="Helical" evidence="10">
    <location>
        <begin position="231"/>
        <end position="247"/>
    </location>
</feature>
<dbReference type="GO" id="GO:0030148">
    <property type="term" value="P:sphingolipid biosynthetic process"/>
    <property type="evidence" value="ECO:0007669"/>
    <property type="project" value="TreeGrafter"/>
</dbReference>
<keyword evidence="2" id="KW-0444">Lipid biosynthesis</keyword>
<dbReference type="GO" id="GO:0034626">
    <property type="term" value="P:fatty acid elongation, polyunsaturated fatty acid"/>
    <property type="evidence" value="ECO:0007669"/>
    <property type="project" value="TreeGrafter"/>
</dbReference>
<comment type="subcellular location">
    <subcellularLocation>
        <location evidence="1">Membrane</location>
        <topology evidence="1">Multi-pass membrane protein</topology>
    </subcellularLocation>
</comment>
<keyword evidence="4 10" id="KW-0812">Transmembrane</keyword>
<evidence type="ECO:0000256" key="3">
    <source>
        <dbReference type="ARBA" id="ARBA00022679"/>
    </source>
</evidence>
<feature type="transmembrane region" description="Helical" evidence="10">
    <location>
        <begin position="163"/>
        <end position="181"/>
    </location>
</feature>
<gene>
    <name evidence="11" type="primary">PUFA</name>
</gene>
<dbReference type="GO" id="GO:0042761">
    <property type="term" value="P:very long-chain fatty acid biosynthetic process"/>
    <property type="evidence" value="ECO:0007669"/>
    <property type="project" value="TreeGrafter"/>
</dbReference>
<feature type="transmembrane region" description="Helical" evidence="10">
    <location>
        <begin position="51"/>
        <end position="68"/>
    </location>
</feature>
<keyword evidence="8 10" id="KW-0472">Membrane</keyword>
<dbReference type="GO" id="GO:0005789">
    <property type="term" value="C:endoplasmic reticulum membrane"/>
    <property type="evidence" value="ECO:0007669"/>
    <property type="project" value="TreeGrafter"/>
</dbReference>
<keyword evidence="7" id="KW-0443">Lipid metabolism</keyword>
<evidence type="ECO:0000256" key="7">
    <source>
        <dbReference type="ARBA" id="ARBA00023098"/>
    </source>
</evidence>
<evidence type="ECO:0000256" key="9">
    <source>
        <dbReference type="ARBA" id="ARBA00023160"/>
    </source>
</evidence>
<evidence type="ECO:0000256" key="10">
    <source>
        <dbReference type="SAM" id="Phobius"/>
    </source>
</evidence>
<dbReference type="PANTHER" id="PTHR11157">
    <property type="entry name" value="FATTY ACID ACYL TRANSFERASE-RELATED"/>
    <property type="match status" value="1"/>
</dbReference>
<organism evidence="11">
    <name type="scientific">Lobosphaera incisa</name>
    <dbReference type="NCBI Taxonomy" id="312850"/>
    <lineage>
        <taxon>Eukaryota</taxon>
        <taxon>Viridiplantae</taxon>
        <taxon>Chlorophyta</taxon>
        <taxon>core chlorophytes</taxon>
        <taxon>Trebouxiophyceae</taxon>
        <taxon>Trebouxiales</taxon>
        <taxon>Trebouxiaceae</taxon>
        <taxon>Lobosphaera</taxon>
    </lineage>
</organism>
<feature type="transmembrane region" description="Helical" evidence="10">
    <location>
        <begin position="130"/>
        <end position="151"/>
    </location>
</feature>
<evidence type="ECO:0000256" key="6">
    <source>
        <dbReference type="ARBA" id="ARBA00022989"/>
    </source>
</evidence>
<dbReference type="GO" id="GO:0009922">
    <property type="term" value="F:fatty acid elongase activity"/>
    <property type="evidence" value="ECO:0007669"/>
    <property type="project" value="InterPro"/>
</dbReference>
<reference evidence="11" key="1">
    <citation type="submission" date="2008-06" db="EMBL/GenBank/DDBJ databases">
        <authorList>
            <person name="Liu S."/>
            <person name="Zhou Z."/>
        </authorList>
    </citation>
    <scope>NUCLEOTIDE SEQUENCE</scope>
</reference>
<keyword evidence="9" id="KW-0275">Fatty acid biosynthesis</keyword>
<dbReference type="Pfam" id="PF01151">
    <property type="entry name" value="ELO"/>
    <property type="match status" value="1"/>
</dbReference>
<keyword evidence="5" id="KW-0276">Fatty acid metabolism</keyword>
<feature type="transmembrane region" description="Helical" evidence="10">
    <location>
        <begin position="193"/>
        <end position="210"/>
    </location>
</feature>
<evidence type="ECO:0000256" key="1">
    <source>
        <dbReference type="ARBA" id="ARBA00004141"/>
    </source>
</evidence>
<evidence type="ECO:0000256" key="4">
    <source>
        <dbReference type="ARBA" id="ARBA00022692"/>
    </source>
</evidence>
<keyword evidence="6 10" id="KW-1133">Transmembrane helix</keyword>
<evidence type="ECO:0000256" key="8">
    <source>
        <dbReference type="ARBA" id="ARBA00023136"/>
    </source>
</evidence>
<evidence type="ECO:0000313" key="11">
    <source>
        <dbReference type="EMBL" id="ACF60496.1"/>
    </source>
</evidence>
<protein>
    <submittedName>
        <fullName evidence="11">Polyunsaturated fatty acids elongase</fullName>
    </submittedName>
</protein>
<dbReference type="EMBL" id="EU846098">
    <property type="protein sequence ID" value="ACF60496.1"/>
    <property type="molecule type" value="mRNA"/>
</dbReference>
<dbReference type="InterPro" id="IPR002076">
    <property type="entry name" value="ELO_fam"/>
</dbReference>
<dbReference type="GO" id="GO:0019367">
    <property type="term" value="P:fatty acid elongation, saturated fatty acid"/>
    <property type="evidence" value="ECO:0007669"/>
    <property type="project" value="TreeGrafter"/>
</dbReference>
<reference evidence="11" key="2">
    <citation type="journal article" date="2012" name="Gene">
        <title>Identification of a Delta6 fatty acid elongase gene for arachidonic acid biosynthesis localized to the endoplasmic reticulum in the green microalga Myrmecia incisa Reisigl.</title>
        <authorList>
            <person name="Yu S.Y."/>
            <person name="Li H."/>
            <person name="Tong M."/>
            <person name="Ouyang L.L."/>
            <person name="Zhou Z.G."/>
        </authorList>
    </citation>
    <scope>NUCLEOTIDE SEQUENCE</scope>
</reference>
<dbReference type="PROSITE" id="PS01188">
    <property type="entry name" value="ELO"/>
    <property type="match status" value="1"/>
</dbReference>
<evidence type="ECO:0000256" key="5">
    <source>
        <dbReference type="ARBA" id="ARBA00022832"/>
    </source>
</evidence>
<feature type="transmembrane region" description="Helical" evidence="10">
    <location>
        <begin position="89"/>
        <end position="110"/>
    </location>
</feature>
<evidence type="ECO:0000256" key="2">
    <source>
        <dbReference type="ARBA" id="ARBA00022516"/>
    </source>
</evidence>
<sequence>MALTAAWHKYDAIVSRFVFDGLRRVGLQEIQGHPSVITAHLPFIASPTPQVTFVLAYLLIVVCGVAALRTRKSSAPREDPAWLRLLVQAHNLVLISLSAYMSSAACYYAWKYGYRFWGTNYSPKERDMGGLIYTLYVSKLYEFVDTLIMLLKGKVEQVSFLHVYHHASISTIWWAIAYVAPGGDAWYCCFLNSPVHVLMYTYYLLATLLGKDAKARRKYLWWGRTLTQFQMFQFVTMMLEAAYTWAYSPYPKFLSKLLFFYMITLLALFANFYAQKHGSSRAAKQKPQ</sequence>
<keyword evidence="3" id="KW-0808">Transferase</keyword>
<dbReference type="PANTHER" id="PTHR11157:SF126">
    <property type="entry name" value="ELONGATION OF VERY LONG CHAIN FATTY ACIDS PROTEIN"/>
    <property type="match status" value="1"/>
</dbReference>
<feature type="transmembrane region" description="Helical" evidence="10">
    <location>
        <begin position="253"/>
        <end position="274"/>
    </location>
</feature>
<dbReference type="InterPro" id="IPR030457">
    <property type="entry name" value="ELO_CS"/>
</dbReference>
<name>B5AFK8_9CHLO</name>